<dbReference type="Proteomes" id="UP000217334">
    <property type="component" value="Chromosome"/>
</dbReference>
<name>A0A250F330_CAPSP</name>
<proteinExistence type="predicted"/>
<dbReference type="EMBL" id="CP022383">
    <property type="protein sequence ID" value="ATA79554.1"/>
    <property type="molecule type" value="Genomic_DNA"/>
</dbReference>
<dbReference type="PROSITE" id="PS51257">
    <property type="entry name" value="PROKAR_LIPOPROTEIN"/>
    <property type="match status" value="1"/>
</dbReference>
<accession>A0A250F330</accession>
<organism evidence="1 2">
    <name type="scientific">Capnocytophaga sputigena</name>
    <dbReference type="NCBI Taxonomy" id="1019"/>
    <lineage>
        <taxon>Bacteria</taxon>
        <taxon>Pseudomonadati</taxon>
        <taxon>Bacteroidota</taxon>
        <taxon>Flavobacteriia</taxon>
        <taxon>Flavobacteriales</taxon>
        <taxon>Flavobacteriaceae</taxon>
        <taxon>Capnocytophaga</taxon>
    </lineage>
</organism>
<dbReference type="AlphaFoldDB" id="A0A250F330"/>
<protein>
    <recommendedName>
        <fullName evidence="3">Lipoprotein</fullName>
    </recommendedName>
</protein>
<gene>
    <name evidence="1" type="ORF">CGC59_07650</name>
</gene>
<evidence type="ECO:0008006" key="3">
    <source>
        <dbReference type="Google" id="ProtNLM"/>
    </source>
</evidence>
<sequence>MKIIMQKYIFIILLSFIACQEKKKSEPIDDRYIVFNLYIGKNLASHSITLDFKDKSVFVHNIINEANFDRFVEDEVEVVEGTLPKEAIKQKNDRIDYNTIYELGFIADNKMTTDTNVLFEKIDSILQNGAPFSCKRSQPVPDEYVYMSFNYFEGNKRVYYCFNPTGKEWDIFYLVRDFNMKNDTINRDKWLSFFNIGGPK</sequence>
<reference evidence="2" key="1">
    <citation type="submission" date="2017-06" db="EMBL/GenBank/DDBJ databases">
        <title>Capnocytophaga spp. assemblies.</title>
        <authorList>
            <person name="Gulvik C.A."/>
        </authorList>
    </citation>
    <scope>NUCLEOTIDE SEQUENCE [LARGE SCALE GENOMIC DNA]</scope>
    <source>
        <strain evidence="2">H4486</strain>
    </source>
</reference>
<evidence type="ECO:0000313" key="2">
    <source>
        <dbReference type="Proteomes" id="UP000217334"/>
    </source>
</evidence>
<evidence type="ECO:0000313" key="1">
    <source>
        <dbReference type="EMBL" id="ATA79554.1"/>
    </source>
</evidence>